<gene>
    <name evidence="1" type="ORF">LCI18_004666</name>
</gene>
<reference evidence="1" key="1">
    <citation type="submission" date="2021-11" db="EMBL/GenBank/DDBJ databases">
        <title>Fusarium solani-melongenae Genome sequencing and assembly.</title>
        <authorList>
            <person name="Xie S."/>
            <person name="Huang L."/>
            <person name="Zhang X."/>
        </authorList>
    </citation>
    <scope>NUCLEOTIDE SEQUENCE</scope>
    <source>
        <strain evidence="1">CRI 24-3</strain>
    </source>
</reference>
<proteinExistence type="predicted"/>
<evidence type="ECO:0000313" key="2">
    <source>
        <dbReference type="Proteomes" id="UP000830768"/>
    </source>
</evidence>
<evidence type="ECO:0000313" key="1">
    <source>
        <dbReference type="EMBL" id="UPK93731.1"/>
    </source>
</evidence>
<protein>
    <submittedName>
        <fullName evidence="1">Uncharacterized protein</fullName>
    </submittedName>
</protein>
<sequence>MRDVDEDAPEMVHTPNEDGSEDPYTPEYDVTVDKHTPDEEVLEDVDAPDEVVPPAPTTPDRPIEQHPLPPLVDATSLDNESVANRWGPVAGTRMAEAEQLMDDEFRDSLYRRPGPYMRQPRDVTAGRNRDSLTAEFINFALNHGNAPNTRSNRARLRATSRYRCQTCHRWTGRTIAARTERIIWAANASCYYCTYTVSWSLATDETSDLRQTLANAEDHIRSGQEEFQRERQDGPEIYFAFVEGPEV</sequence>
<keyword evidence="2" id="KW-1185">Reference proteome</keyword>
<accession>A0ACD3YXR7</accession>
<dbReference type="Proteomes" id="UP000830768">
    <property type="component" value="Chromosome 4"/>
</dbReference>
<dbReference type="EMBL" id="CP090033">
    <property type="protein sequence ID" value="UPK93731.1"/>
    <property type="molecule type" value="Genomic_DNA"/>
</dbReference>
<organism evidence="1 2">
    <name type="scientific">Fusarium solani subsp. cucurbitae</name>
    <name type="common">Neocosmosporum cucurbitae</name>
    <dbReference type="NCBI Taxonomy" id="2747967"/>
    <lineage>
        <taxon>Eukaryota</taxon>
        <taxon>Fungi</taxon>
        <taxon>Dikarya</taxon>
        <taxon>Ascomycota</taxon>
        <taxon>Pezizomycotina</taxon>
        <taxon>Sordariomycetes</taxon>
        <taxon>Hypocreomycetidae</taxon>
        <taxon>Hypocreales</taxon>
        <taxon>Nectriaceae</taxon>
        <taxon>Fusarium</taxon>
        <taxon>Fusarium solani species complex</taxon>
    </lineage>
</organism>
<name>A0ACD3YXR7_FUSSC</name>